<dbReference type="SUPFAM" id="SSF57701">
    <property type="entry name" value="Zn2/Cys6 DNA-binding domain"/>
    <property type="match status" value="1"/>
</dbReference>
<feature type="compositionally biased region" description="Polar residues" evidence="6">
    <location>
        <begin position="114"/>
        <end position="123"/>
    </location>
</feature>
<dbReference type="InterPro" id="IPR050987">
    <property type="entry name" value="AtrR-like"/>
</dbReference>
<evidence type="ECO:0000256" key="2">
    <source>
        <dbReference type="ARBA" id="ARBA00023015"/>
    </source>
</evidence>
<feature type="domain" description="Zn(2)-C6 fungal-type" evidence="7">
    <location>
        <begin position="21"/>
        <end position="51"/>
    </location>
</feature>
<organism evidence="8 9">
    <name type="scientific">Penicillium cataractarum</name>
    <dbReference type="NCBI Taxonomy" id="2100454"/>
    <lineage>
        <taxon>Eukaryota</taxon>
        <taxon>Fungi</taxon>
        <taxon>Dikarya</taxon>
        <taxon>Ascomycota</taxon>
        <taxon>Pezizomycotina</taxon>
        <taxon>Eurotiomycetes</taxon>
        <taxon>Eurotiomycetidae</taxon>
        <taxon>Eurotiales</taxon>
        <taxon>Aspergillaceae</taxon>
        <taxon>Penicillium</taxon>
    </lineage>
</organism>
<accession>A0A9W9V6G5</accession>
<gene>
    <name evidence="8" type="ORF">N7496_006604</name>
</gene>
<dbReference type="CDD" id="cd12148">
    <property type="entry name" value="fungal_TF_MHR"/>
    <property type="match status" value="1"/>
</dbReference>
<evidence type="ECO:0000256" key="4">
    <source>
        <dbReference type="ARBA" id="ARBA00023163"/>
    </source>
</evidence>
<dbReference type="InterPro" id="IPR007219">
    <property type="entry name" value="XnlR_reg_dom"/>
</dbReference>
<dbReference type="InterPro" id="IPR001138">
    <property type="entry name" value="Zn2Cys6_DnaBD"/>
</dbReference>
<dbReference type="GO" id="GO:0003677">
    <property type="term" value="F:DNA binding"/>
    <property type="evidence" value="ECO:0007669"/>
    <property type="project" value="UniProtKB-KW"/>
</dbReference>
<dbReference type="PANTHER" id="PTHR46910:SF1">
    <property type="entry name" value="MISCELLANEOUS ZN(II)2CYS6 TRANSCRIPTION FACTOR (EUROFUNG)-RELATED"/>
    <property type="match status" value="1"/>
</dbReference>
<name>A0A9W9V6G5_9EURO</name>
<dbReference type="Pfam" id="PF00172">
    <property type="entry name" value="Zn_clus"/>
    <property type="match status" value="1"/>
</dbReference>
<dbReference type="EMBL" id="JAPZBS010000005">
    <property type="protein sequence ID" value="KAJ5370512.1"/>
    <property type="molecule type" value="Genomic_DNA"/>
</dbReference>
<feature type="compositionally biased region" description="Polar residues" evidence="6">
    <location>
        <begin position="93"/>
        <end position="103"/>
    </location>
</feature>
<keyword evidence="4" id="KW-0804">Transcription</keyword>
<evidence type="ECO:0000256" key="3">
    <source>
        <dbReference type="ARBA" id="ARBA00023125"/>
    </source>
</evidence>
<dbReference type="Gene3D" id="4.10.240.10">
    <property type="entry name" value="Zn(2)-C6 fungal-type DNA-binding domain"/>
    <property type="match status" value="1"/>
</dbReference>
<reference evidence="8" key="2">
    <citation type="journal article" date="2023" name="IMA Fungus">
        <title>Comparative genomic study of the Penicillium genus elucidates a diverse pangenome and 15 lateral gene transfer events.</title>
        <authorList>
            <person name="Petersen C."/>
            <person name="Sorensen T."/>
            <person name="Nielsen M.R."/>
            <person name="Sondergaard T.E."/>
            <person name="Sorensen J.L."/>
            <person name="Fitzpatrick D.A."/>
            <person name="Frisvad J.C."/>
            <person name="Nielsen K.L."/>
        </authorList>
    </citation>
    <scope>NUCLEOTIDE SEQUENCE</scope>
    <source>
        <strain evidence="8">IBT 29864</strain>
    </source>
</reference>
<dbReference type="GeneID" id="81438712"/>
<comment type="caution">
    <text evidence="8">The sequence shown here is derived from an EMBL/GenBank/DDBJ whole genome shotgun (WGS) entry which is preliminary data.</text>
</comment>
<keyword evidence="9" id="KW-1185">Reference proteome</keyword>
<dbReference type="CDD" id="cd00067">
    <property type="entry name" value="GAL4"/>
    <property type="match status" value="1"/>
</dbReference>
<dbReference type="SMART" id="SM00066">
    <property type="entry name" value="GAL4"/>
    <property type="match status" value="1"/>
</dbReference>
<evidence type="ECO:0000313" key="8">
    <source>
        <dbReference type="EMBL" id="KAJ5370512.1"/>
    </source>
</evidence>
<evidence type="ECO:0000256" key="5">
    <source>
        <dbReference type="ARBA" id="ARBA00023242"/>
    </source>
</evidence>
<dbReference type="RefSeq" id="XP_056554946.1">
    <property type="nucleotide sequence ID" value="XM_056699533.1"/>
</dbReference>
<evidence type="ECO:0000259" key="7">
    <source>
        <dbReference type="PROSITE" id="PS50048"/>
    </source>
</evidence>
<keyword evidence="1" id="KW-0479">Metal-binding</keyword>
<feature type="region of interest" description="Disordered" evidence="6">
    <location>
        <begin position="62"/>
        <end position="154"/>
    </location>
</feature>
<dbReference type="GO" id="GO:0008270">
    <property type="term" value="F:zinc ion binding"/>
    <property type="evidence" value="ECO:0007669"/>
    <property type="project" value="InterPro"/>
</dbReference>
<reference evidence="8" key="1">
    <citation type="submission" date="2022-11" db="EMBL/GenBank/DDBJ databases">
        <authorList>
            <person name="Petersen C."/>
        </authorList>
    </citation>
    <scope>NUCLEOTIDE SEQUENCE</scope>
    <source>
        <strain evidence="8">IBT 29864</strain>
    </source>
</reference>
<proteinExistence type="predicted"/>
<dbReference type="GO" id="GO:0006351">
    <property type="term" value="P:DNA-templated transcription"/>
    <property type="evidence" value="ECO:0007669"/>
    <property type="project" value="InterPro"/>
</dbReference>
<dbReference type="PROSITE" id="PS50048">
    <property type="entry name" value="ZN2_CY6_FUNGAL_2"/>
    <property type="match status" value="1"/>
</dbReference>
<sequence>MSNSPSRTKSPLIRRSRLAVACNPCREAKVRCDVSHNACRRCQERGYDCVATDPKTGEMIPRRLAKTTLSKRAKKKASSGTETSGKPGVPNRISRSNSVSGNIPTIPLDDEHQSVSSTCSPYAQTADGGPSTHASTHPEDCWPSTVLSTEEAAPPLSEDLALEVGAVQNNDGENRLAVLGSTNMQILAAGWIDRYFAYLGQPFRVSGCFKYGMRHAVEGGKPRDINPAPVVSQHMHDAYLDAYNQAIYPLFPVFDTTSLPLSSQSLVSGEDDLCLRAVLLAVYSLGADSIAKGVTPEGTAFLYEAYSLVVELMNNPYLTSIQALVLISLAFRSRAKDGQAALTISLAIKMALCLGFHRHIQTSVPESDKQAHDRDSRFPISSRLLHETLEADDALKAWYHNLPLEIKSGVTPSSTVEAPFYAFLILYYYQCLILVHRTALTTREESYRVEVAQRYQIGSRQYKQLLSSQSCCYNSALEMIKIFHTHEEYGISHRLIPISHISYAAVVLSVWILRHPFSSFHAVNIANLDVACKCAQRLYQRAGQDVQFTNGWSDWYNAIQGHLNYQISAQPQATATLDPLNRTQSTTFENPLPLTLHPDERVDTLGTPALNPADLDIWDWSTFLEFPVGLDMDLNNHL</sequence>
<dbReference type="GO" id="GO:0000981">
    <property type="term" value="F:DNA-binding transcription factor activity, RNA polymerase II-specific"/>
    <property type="evidence" value="ECO:0007669"/>
    <property type="project" value="InterPro"/>
</dbReference>
<evidence type="ECO:0000256" key="6">
    <source>
        <dbReference type="SAM" id="MobiDB-lite"/>
    </source>
</evidence>
<dbReference type="PROSITE" id="PS00463">
    <property type="entry name" value="ZN2_CY6_FUNGAL_1"/>
    <property type="match status" value="1"/>
</dbReference>
<dbReference type="Proteomes" id="UP001147782">
    <property type="component" value="Unassembled WGS sequence"/>
</dbReference>
<dbReference type="PANTHER" id="PTHR46910">
    <property type="entry name" value="TRANSCRIPTION FACTOR PDR1"/>
    <property type="match status" value="1"/>
</dbReference>
<evidence type="ECO:0000256" key="1">
    <source>
        <dbReference type="ARBA" id="ARBA00022723"/>
    </source>
</evidence>
<dbReference type="OrthoDB" id="3037908at2759"/>
<dbReference type="AlphaFoldDB" id="A0A9W9V6G5"/>
<keyword evidence="3" id="KW-0238">DNA-binding</keyword>
<dbReference type="InterPro" id="IPR036864">
    <property type="entry name" value="Zn2-C6_fun-type_DNA-bd_sf"/>
</dbReference>
<dbReference type="Pfam" id="PF04082">
    <property type="entry name" value="Fungal_trans"/>
    <property type="match status" value="1"/>
</dbReference>
<feature type="compositionally biased region" description="Basic residues" evidence="6">
    <location>
        <begin position="63"/>
        <end position="77"/>
    </location>
</feature>
<keyword evidence="5" id="KW-0539">Nucleus</keyword>
<protein>
    <recommendedName>
        <fullName evidence="7">Zn(2)-C6 fungal-type domain-containing protein</fullName>
    </recommendedName>
</protein>
<evidence type="ECO:0000313" key="9">
    <source>
        <dbReference type="Proteomes" id="UP001147782"/>
    </source>
</evidence>
<keyword evidence="2" id="KW-0805">Transcription regulation</keyword>